<comment type="caution">
    <text evidence="4">The sequence shown here is derived from an EMBL/GenBank/DDBJ whole genome shotgun (WGS) entry which is preliminary data.</text>
</comment>
<evidence type="ECO:0000256" key="1">
    <source>
        <dbReference type="SAM" id="MobiDB-lite"/>
    </source>
</evidence>
<dbReference type="EMBL" id="QXGC01000465">
    <property type="protein sequence ID" value="KAE9234155.1"/>
    <property type="molecule type" value="Genomic_DNA"/>
</dbReference>
<name>A0A6A4C6U1_9STRA</name>
<evidence type="ECO:0000313" key="6">
    <source>
        <dbReference type="Proteomes" id="UP000476176"/>
    </source>
</evidence>
<dbReference type="AlphaFoldDB" id="A0A6A4C6U1"/>
<dbReference type="Proteomes" id="UP000488956">
    <property type="component" value="Unassembled WGS sequence"/>
</dbReference>
<evidence type="ECO:0000313" key="5">
    <source>
        <dbReference type="Proteomes" id="UP000437068"/>
    </source>
</evidence>
<accession>A0A6A4C6U1</accession>
<feature type="region of interest" description="Disordered" evidence="1">
    <location>
        <begin position="70"/>
        <end position="130"/>
    </location>
</feature>
<feature type="compositionally biased region" description="Low complexity" evidence="1">
    <location>
        <begin position="145"/>
        <end position="165"/>
    </location>
</feature>
<organism evidence="4 5">
    <name type="scientific">Phytophthora fragariae</name>
    <dbReference type="NCBI Taxonomy" id="53985"/>
    <lineage>
        <taxon>Eukaryota</taxon>
        <taxon>Sar</taxon>
        <taxon>Stramenopiles</taxon>
        <taxon>Oomycota</taxon>
        <taxon>Peronosporomycetes</taxon>
        <taxon>Peronosporales</taxon>
        <taxon>Peronosporaceae</taxon>
        <taxon>Phytophthora</taxon>
    </lineage>
</organism>
<proteinExistence type="predicted"/>
<evidence type="ECO:0000313" key="3">
    <source>
        <dbReference type="EMBL" id="KAE9234155.1"/>
    </source>
</evidence>
<dbReference type="EMBL" id="QXGE01002061">
    <property type="protein sequence ID" value="KAE9285321.1"/>
    <property type="molecule type" value="Genomic_DNA"/>
</dbReference>
<reference evidence="4 5" key="1">
    <citation type="submission" date="2018-08" db="EMBL/GenBank/DDBJ databases">
        <title>Genomic investigation of the strawberry pathogen Phytophthora fragariae indicates pathogenicity is determined by transcriptional variation in three key races.</title>
        <authorList>
            <person name="Adams T.M."/>
            <person name="Armitage A.D."/>
            <person name="Sobczyk M.K."/>
            <person name="Bates H.J."/>
            <person name="Dunwell J.M."/>
            <person name="Nellist C.F."/>
            <person name="Harrison R.J."/>
        </authorList>
    </citation>
    <scope>NUCLEOTIDE SEQUENCE [LARGE SCALE GENOMIC DNA]</scope>
    <source>
        <strain evidence="4 5">A4</strain>
        <strain evidence="3 6">BC-23</strain>
        <strain evidence="2 7">ONT-3</strain>
    </source>
</reference>
<protein>
    <submittedName>
        <fullName evidence="4">Uncharacterized protein</fullName>
    </submittedName>
</protein>
<evidence type="ECO:0000313" key="2">
    <source>
        <dbReference type="EMBL" id="KAE9081424.1"/>
    </source>
</evidence>
<dbReference type="Proteomes" id="UP000437068">
    <property type="component" value="Unassembled WGS sequence"/>
</dbReference>
<evidence type="ECO:0000313" key="4">
    <source>
        <dbReference type="EMBL" id="KAE9285321.1"/>
    </source>
</evidence>
<evidence type="ECO:0000313" key="7">
    <source>
        <dbReference type="Proteomes" id="UP000488956"/>
    </source>
</evidence>
<sequence length="296" mass="31107">MPPKCSARSAKAPSKPRAVGPKTRAAKAKYVSSALKEATETAEEAVRSRSSTAEAHLRAARTLPKTISWRRAACPTPPPFTTAPSEQGAGDIERIDDDEKQVGDNTTIADTEAVAGMSPSDTAGSKPKAYPPIKRLTLAQGRECAQASKAAVAAKVASAAKAGEASAKKRAAPSSSPGGSNSKLFSDSESENEVGAIREHREVSSDLDEQQQYHAAASGSHARQSDAATAVGSSSVWGARDTSRPSQAPERQRCWRSSRLRMALSAGTHQGVPMSVLSLRKSHSFLATLKSPGVWY</sequence>
<gene>
    <name evidence="4" type="ORF">PF001_g21966</name>
    <name evidence="3" type="ORF">PF004_g9454</name>
    <name evidence="2" type="ORF">PF010_g22000</name>
</gene>
<feature type="region of interest" description="Disordered" evidence="1">
    <location>
        <begin position="1"/>
        <end position="25"/>
    </location>
</feature>
<dbReference type="Proteomes" id="UP000476176">
    <property type="component" value="Unassembled WGS sequence"/>
</dbReference>
<feature type="region of interest" description="Disordered" evidence="1">
    <location>
        <begin position="142"/>
        <end position="254"/>
    </location>
</feature>
<dbReference type="EMBL" id="QXFX01002044">
    <property type="protein sequence ID" value="KAE9081424.1"/>
    <property type="molecule type" value="Genomic_DNA"/>
</dbReference>